<dbReference type="EMBL" id="BK015266">
    <property type="protein sequence ID" value="DAD98717.1"/>
    <property type="molecule type" value="Genomic_DNA"/>
</dbReference>
<organism evidence="2">
    <name type="scientific">Myoviridae sp. ctPT18</name>
    <dbReference type="NCBI Taxonomy" id="2825098"/>
    <lineage>
        <taxon>Viruses</taxon>
        <taxon>Duplodnaviria</taxon>
        <taxon>Heunggongvirae</taxon>
        <taxon>Uroviricota</taxon>
        <taxon>Caudoviricetes</taxon>
    </lineage>
</organism>
<dbReference type="GO" id="GO:0003677">
    <property type="term" value="F:DNA binding"/>
    <property type="evidence" value="ECO:0007669"/>
    <property type="project" value="InterPro"/>
</dbReference>
<accession>A0A8S5NV96</accession>
<sequence>MARTERNYRLRQDVFYKLWNDKSDKFKTQKAIQDAAELSKSTIRRLLLGNRVDYNTAHAIAKVFKVEIPVLFGEVISYERL</sequence>
<protein>
    <submittedName>
        <fullName evidence="2">Repressor protein CI</fullName>
    </submittedName>
</protein>
<reference evidence="2" key="1">
    <citation type="journal article" date="2021" name="Proc. Natl. Acad. Sci. U.S.A.">
        <title>A Catalog of Tens of Thousands of Viruses from Human Metagenomes Reveals Hidden Associations with Chronic Diseases.</title>
        <authorList>
            <person name="Tisza M.J."/>
            <person name="Buck C.B."/>
        </authorList>
    </citation>
    <scope>NUCLEOTIDE SEQUENCE</scope>
    <source>
        <strain evidence="2">CtPT18</strain>
    </source>
</reference>
<evidence type="ECO:0000313" key="2">
    <source>
        <dbReference type="EMBL" id="DAD98717.1"/>
    </source>
</evidence>
<dbReference type="InterPro" id="IPR001387">
    <property type="entry name" value="Cro/C1-type_HTH"/>
</dbReference>
<dbReference type="PROSITE" id="PS50943">
    <property type="entry name" value="HTH_CROC1"/>
    <property type="match status" value="1"/>
</dbReference>
<dbReference type="SUPFAM" id="SSF47413">
    <property type="entry name" value="lambda repressor-like DNA-binding domains"/>
    <property type="match status" value="1"/>
</dbReference>
<proteinExistence type="predicted"/>
<dbReference type="InterPro" id="IPR010982">
    <property type="entry name" value="Lambda_DNA-bd_dom_sf"/>
</dbReference>
<name>A0A8S5NV96_9CAUD</name>
<evidence type="ECO:0000259" key="1">
    <source>
        <dbReference type="PROSITE" id="PS50943"/>
    </source>
</evidence>
<feature type="domain" description="HTH cro/C1-type" evidence="1">
    <location>
        <begin position="28"/>
        <end position="71"/>
    </location>
</feature>
<dbReference type="Gene3D" id="1.10.260.40">
    <property type="entry name" value="lambda repressor-like DNA-binding domains"/>
    <property type="match status" value="1"/>
</dbReference>